<evidence type="ECO:0000313" key="4">
    <source>
        <dbReference type="Proteomes" id="UP000234328"/>
    </source>
</evidence>
<sequence length="327" mass="34405">MKKQWLATALSIAALSLGPGAPTLAQTDAYPDKPIRIIVPFAAGGSTDILARMAADTISTALKQPVVVENRAGASGNIGMEVVSKAQPDGYTLLFTSTNLTLNPAVIDKVPYDPVRDFSGVTMLAFAPLLLVTRPDFAGGTLSSLIKHGQENPGKLNFSSSGAGGAPHLAGEMLKLRANIDMTHVPYSGAAPAITDIVSGQVQMTFTTYVSARGMLQADRLKALAVASDERLPVLPNVPTFAEEGLPNFEIGTMFGLLAPKGTPKPVIHAIYDAIKTASASQAFQNRITEQGASVVVNTPQAYDAYIREDVSKWSGLIKQIGKVSTN</sequence>
<dbReference type="CDD" id="cd13578">
    <property type="entry name" value="PBP2_Bug27"/>
    <property type="match status" value="1"/>
</dbReference>
<keyword evidence="4" id="KW-1185">Reference proteome</keyword>
<dbReference type="EMBL" id="PDNV01000008">
    <property type="protein sequence ID" value="PLC53411.1"/>
    <property type="molecule type" value="Genomic_DNA"/>
</dbReference>
<evidence type="ECO:0000256" key="1">
    <source>
        <dbReference type="ARBA" id="ARBA00006987"/>
    </source>
</evidence>
<proteinExistence type="inferred from homology"/>
<comment type="similarity">
    <text evidence="1">Belongs to the UPF0065 (bug) family.</text>
</comment>
<dbReference type="Gene3D" id="3.40.190.10">
    <property type="entry name" value="Periplasmic binding protein-like II"/>
    <property type="match status" value="1"/>
</dbReference>
<dbReference type="Pfam" id="PF03401">
    <property type="entry name" value="TctC"/>
    <property type="match status" value="1"/>
</dbReference>
<evidence type="ECO:0000256" key="2">
    <source>
        <dbReference type="SAM" id="SignalP"/>
    </source>
</evidence>
<organism evidence="3 4">
    <name type="scientific">Pollutimonas nitritireducens</name>
    <dbReference type="NCBI Taxonomy" id="2045209"/>
    <lineage>
        <taxon>Bacteria</taxon>
        <taxon>Pseudomonadati</taxon>
        <taxon>Pseudomonadota</taxon>
        <taxon>Betaproteobacteria</taxon>
        <taxon>Burkholderiales</taxon>
        <taxon>Alcaligenaceae</taxon>
        <taxon>Pollutimonas</taxon>
    </lineage>
</organism>
<name>A0A2N4UEG7_9BURK</name>
<protein>
    <submittedName>
        <fullName evidence="3">Uncharacterized protein</fullName>
    </submittedName>
</protein>
<keyword evidence="2" id="KW-0732">Signal</keyword>
<dbReference type="RefSeq" id="WP_102070682.1">
    <property type="nucleotide sequence ID" value="NZ_PDNV01000008.1"/>
</dbReference>
<dbReference type="OrthoDB" id="8631418at2"/>
<accession>A0A2N4UEG7</accession>
<dbReference type="Gene3D" id="3.40.190.150">
    <property type="entry name" value="Bordetella uptake gene, domain 1"/>
    <property type="match status" value="1"/>
</dbReference>
<dbReference type="InterPro" id="IPR042100">
    <property type="entry name" value="Bug_dom1"/>
</dbReference>
<dbReference type="AlphaFoldDB" id="A0A2N4UEG7"/>
<evidence type="ECO:0000313" key="3">
    <source>
        <dbReference type="EMBL" id="PLC53411.1"/>
    </source>
</evidence>
<dbReference type="SUPFAM" id="SSF53850">
    <property type="entry name" value="Periplasmic binding protein-like II"/>
    <property type="match status" value="1"/>
</dbReference>
<gene>
    <name evidence="3" type="ORF">CR155_14195</name>
</gene>
<dbReference type="PANTHER" id="PTHR42928:SF5">
    <property type="entry name" value="BLR1237 PROTEIN"/>
    <property type="match status" value="1"/>
</dbReference>
<feature type="chain" id="PRO_5014865754" evidence="2">
    <location>
        <begin position="26"/>
        <end position="327"/>
    </location>
</feature>
<dbReference type="PIRSF" id="PIRSF017082">
    <property type="entry name" value="YflP"/>
    <property type="match status" value="1"/>
</dbReference>
<dbReference type="InterPro" id="IPR005064">
    <property type="entry name" value="BUG"/>
</dbReference>
<reference evidence="3 4" key="1">
    <citation type="submission" date="2017-10" db="EMBL/GenBank/DDBJ databases">
        <title>Two draft genome sequences of Pusillimonas sp. strains isolated from a nitrate- and radionuclide-contaminated groundwater in Russia.</title>
        <authorList>
            <person name="Grouzdev D.S."/>
            <person name="Tourova T.P."/>
            <person name="Goeva M.A."/>
            <person name="Babich T.L."/>
            <person name="Sokolova D.S."/>
            <person name="Abdullin R."/>
            <person name="Poltaraus A.B."/>
            <person name="Toshchakov S.V."/>
            <person name="Nazina T.N."/>
        </authorList>
    </citation>
    <scope>NUCLEOTIDE SEQUENCE [LARGE SCALE GENOMIC DNA]</scope>
    <source>
        <strain evidence="3 4">JR1/69-2-13</strain>
    </source>
</reference>
<feature type="signal peptide" evidence="2">
    <location>
        <begin position="1"/>
        <end position="25"/>
    </location>
</feature>
<comment type="caution">
    <text evidence="3">The sequence shown here is derived from an EMBL/GenBank/DDBJ whole genome shotgun (WGS) entry which is preliminary data.</text>
</comment>
<dbReference type="Proteomes" id="UP000234328">
    <property type="component" value="Unassembled WGS sequence"/>
</dbReference>
<dbReference type="PANTHER" id="PTHR42928">
    <property type="entry name" value="TRICARBOXYLATE-BINDING PROTEIN"/>
    <property type="match status" value="1"/>
</dbReference>